<dbReference type="Pfam" id="PF00583">
    <property type="entry name" value="Acetyltransf_1"/>
    <property type="match status" value="1"/>
</dbReference>
<dbReference type="InterPro" id="IPR016181">
    <property type="entry name" value="Acyl_CoA_acyltransferase"/>
</dbReference>
<dbReference type="InterPro" id="IPR006464">
    <property type="entry name" value="AcTrfase_RimI/Ard1"/>
</dbReference>
<dbReference type="EC" id="2.3.1.266" evidence="5"/>
<dbReference type="InterPro" id="IPR000182">
    <property type="entry name" value="GNAT_dom"/>
</dbReference>
<keyword evidence="3 7" id="KW-0808">Transferase</keyword>
<comment type="function">
    <text evidence="5">Acetylates the N-terminal alanine of ribosomal protein bS18.</text>
</comment>
<dbReference type="SUPFAM" id="SSF55729">
    <property type="entry name" value="Acyl-CoA N-acyltransferases (Nat)"/>
    <property type="match status" value="1"/>
</dbReference>
<evidence type="ECO:0000256" key="1">
    <source>
        <dbReference type="ARBA" id="ARBA00005395"/>
    </source>
</evidence>
<proteinExistence type="inferred from homology"/>
<comment type="catalytic activity">
    <reaction evidence="5">
        <text>N-terminal L-alanyl-[ribosomal protein bS18] + acetyl-CoA = N-terminal N(alpha)-acetyl-L-alanyl-[ribosomal protein bS18] + CoA + H(+)</text>
        <dbReference type="Rhea" id="RHEA:43756"/>
        <dbReference type="Rhea" id="RHEA-COMP:10676"/>
        <dbReference type="Rhea" id="RHEA-COMP:10677"/>
        <dbReference type="ChEBI" id="CHEBI:15378"/>
        <dbReference type="ChEBI" id="CHEBI:57287"/>
        <dbReference type="ChEBI" id="CHEBI:57288"/>
        <dbReference type="ChEBI" id="CHEBI:64718"/>
        <dbReference type="ChEBI" id="CHEBI:83683"/>
        <dbReference type="EC" id="2.3.1.266"/>
    </reaction>
</comment>
<evidence type="ECO:0000256" key="2">
    <source>
        <dbReference type="ARBA" id="ARBA00022490"/>
    </source>
</evidence>
<dbReference type="NCBIfam" id="TIGR01575">
    <property type="entry name" value="rimI"/>
    <property type="match status" value="1"/>
</dbReference>
<evidence type="ECO:0000256" key="5">
    <source>
        <dbReference type="RuleBase" id="RU363094"/>
    </source>
</evidence>
<comment type="caution">
    <text evidence="7">The sequence shown here is derived from an EMBL/GenBank/DDBJ whole genome shotgun (WGS) entry which is preliminary data.</text>
</comment>
<dbReference type="Proteomes" id="UP001447008">
    <property type="component" value="Unassembled WGS sequence"/>
</dbReference>
<keyword evidence="2 5" id="KW-0963">Cytoplasm</keyword>
<protein>
    <recommendedName>
        <fullName evidence="5">[Ribosomal protein bS18]-alanine N-acetyltransferase</fullName>
        <ecNumber evidence="5">2.3.1.266</ecNumber>
    </recommendedName>
</protein>
<keyword evidence="7" id="KW-0689">Ribosomal protein</keyword>
<dbReference type="GO" id="GO:0005840">
    <property type="term" value="C:ribosome"/>
    <property type="evidence" value="ECO:0007669"/>
    <property type="project" value="UniProtKB-KW"/>
</dbReference>
<gene>
    <name evidence="7" type="primary">rimI</name>
    <name evidence="7" type="ORF">WCN91_00450</name>
</gene>
<evidence type="ECO:0000256" key="4">
    <source>
        <dbReference type="ARBA" id="ARBA00023315"/>
    </source>
</evidence>
<dbReference type="InterPro" id="IPR050680">
    <property type="entry name" value="YpeA/RimI_acetyltransf"/>
</dbReference>
<comment type="subcellular location">
    <subcellularLocation>
        <location evidence="5">Cytoplasm</location>
    </subcellularLocation>
</comment>
<organism evidence="7 8">
    <name type="scientific">Pseudoalteromonas qingdaonensis</name>
    <dbReference type="NCBI Taxonomy" id="3131913"/>
    <lineage>
        <taxon>Bacteria</taxon>
        <taxon>Pseudomonadati</taxon>
        <taxon>Pseudomonadota</taxon>
        <taxon>Gammaproteobacteria</taxon>
        <taxon>Alteromonadales</taxon>
        <taxon>Pseudoalteromonadaceae</taxon>
        <taxon>Pseudoalteromonas</taxon>
    </lineage>
</organism>
<keyword evidence="4 7" id="KW-0012">Acyltransferase</keyword>
<dbReference type="EMBL" id="JBCGCU010000001">
    <property type="protein sequence ID" value="MEM0513920.1"/>
    <property type="molecule type" value="Genomic_DNA"/>
</dbReference>
<dbReference type="PROSITE" id="PS51186">
    <property type="entry name" value="GNAT"/>
    <property type="match status" value="1"/>
</dbReference>
<evidence type="ECO:0000256" key="3">
    <source>
        <dbReference type="ARBA" id="ARBA00022679"/>
    </source>
</evidence>
<dbReference type="PANTHER" id="PTHR43420">
    <property type="entry name" value="ACETYLTRANSFERASE"/>
    <property type="match status" value="1"/>
</dbReference>
<evidence type="ECO:0000313" key="8">
    <source>
        <dbReference type="Proteomes" id="UP001447008"/>
    </source>
</evidence>
<keyword evidence="7" id="KW-0687">Ribonucleoprotein</keyword>
<dbReference type="CDD" id="cd04301">
    <property type="entry name" value="NAT_SF"/>
    <property type="match status" value="1"/>
</dbReference>
<reference evidence="7 8" key="1">
    <citation type="submission" date="2024-03" db="EMBL/GenBank/DDBJ databases">
        <title>Pseudoalteromonas qingdaonensis sp. nov., isolated from the intestines of marine benthic organisms.</title>
        <authorList>
            <person name="Lin X."/>
            <person name="Fang S."/>
            <person name="Hu X."/>
        </authorList>
    </citation>
    <scope>NUCLEOTIDE SEQUENCE [LARGE SCALE GENOMIC DNA]</scope>
    <source>
        <strain evidence="7 8">YIC-827</strain>
    </source>
</reference>
<accession>A0ABU9MV75</accession>
<sequence length="150" mass="16426">MPSLAPLGEQNVADMMVIERACHSHPWSEKLMRSCLSGRYFCTGIFNDTKLLGFYVAEQAGPDITLMDICVAPSEQGQGLGKVLMQSLCDAALARNAELLFLEVRESNVAAIALYEGCGFIANGVRKKYYPDGEDATLMMCELSTLENFS</sequence>
<keyword evidence="8" id="KW-1185">Reference proteome</keyword>
<evidence type="ECO:0000313" key="7">
    <source>
        <dbReference type="EMBL" id="MEM0513920.1"/>
    </source>
</evidence>
<feature type="domain" description="N-acetyltransferase" evidence="6">
    <location>
        <begin position="2"/>
        <end position="144"/>
    </location>
</feature>
<comment type="similarity">
    <text evidence="1 5">Belongs to the acetyltransferase family. RimI subfamily.</text>
</comment>
<evidence type="ECO:0000259" key="6">
    <source>
        <dbReference type="PROSITE" id="PS51186"/>
    </source>
</evidence>
<name>A0ABU9MV75_9GAMM</name>
<dbReference type="PANTHER" id="PTHR43420:SF44">
    <property type="entry name" value="ACETYLTRANSFERASE YPEA"/>
    <property type="match status" value="1"/>
</dbReference>
<dbReference type="GO" id="GO:0008999">
    <property type="term" value="F:protein-N-terminal-alanine acetyltransferase activity"/>
    <property type="evidence" value="ECO:0007669"/>
    <property type="project" value="UniProtKB-EC"/>
</dbReference>
<dbReference type="Gene3D" id="3.40.630.30">
    <property type="match status" value="1"/>
</dbReference>